<sequence>MGDVLTRMTAPLQRPKAEPTAPSTPPVLPPSPRPPGPSTRLARGSGSRRPSIPNQFRCQRRRAIAFAMCGRGRSTAEEQRGAVKVIGARSSSSSPAGFAPFIPAPACEITRRQDPPTAASPASTTPAWPRWRWGGRVCGCSPLGSVESGASFPQGSEGTVQAEGGQVAAEEKLLGEEEEAQMHKHLPKLQLEGPRKVVPLVCRGLERK</sequence>
<keyword evidence="3" id="KW-1185">Reference proteome</keyword>
<accession>A0A8T0U8I0</accession>
<dbReference type="EMBL" id="CM029042">
    <property type="protein sequence ID" value="KAG2618577.1"/>
    <property type="molecule type" value="Genomic_DNA"/>
</dbReference>
<evidence type="ECO:0000256" key="1">
    <source>
        <dbReference type="SAM" id="MobiDB-lite"/>
    </source>
</evidence>
<name>A0A8T0U8I0_PANVG</name>
<organism evidence="2 3">
    <name type="scientific">Panicum virgatum</name>
    <name type="common">Blackwell switchgrass</name>
    <dbReference type="NCBI Taxonomy" id="38727"/>
    <lineage>
        <taxon>Eukaryota</taxon>
        <taxon>Viridiplantae</taxon>
        <taxon>Streptophyta</taxon>
        <taxon>Embryophyta</taxon>
        <taxon>Tracheophyta</taxon>
        <taxon>Spermatophyta</taxon>
        <taxon>Magnoliopsida</taxon>
        <taxon>Liliopsida</taxon>
        <taxon>Poales</taxon>
        <taxon>Poaceae</taxon>
        <taxon>PACMAD clade</taxon>
        <taxon>Panicoideae</taxon>
        <taxon>Panicodae</taxon>
        <taxon>Paniceae</taxon>
        <taxon>Panicinae</taxon>
        <taxon>Panicum</taxon>
        <taxon>Panicum sect. Hiantes</taxon>
    </lineage>
</organism>
<proteinExistence type="predicted"/>
<gene>
    <name evidence="2" type="ORF">PVAP13_3NG079665</name>
</gene>
<reference evidence="2" key="1">
    <citation type="submission" date="2020-05" db="EMBL/GenBank/DDBJ databases">
        <title>WGS assembly of Panicum virgatum.</title>
        <authorList>
            <person name="Lovell J.T."/>
            <person name="Jenkins J."/>
            <person name="Shu S."/>
            <person name="Juenger T.E."/>
            <person name="Schmutz J."/>
        </authorList>
    </citation>
    <scope>NUCLEOTIDE SEQUENCE</scope>
    <source>
        <strain evidence="2">AP13</strain>
    </source>
</reference>
<dbReference type="Proteomes" id="UP000823388">
    <property type="component" value="Chromosome 3N"/>
</dbReference>
<evidence type="ECO:0000313" key="2">
    <source>
        <dbReference type="EMBL" id="KAG2618577.1"/>
    </source>
</evidence>
<feature type="compositionally biased region" description="Pro residues" evidence="1">
    <location>
        <begin position="22"/>
        <end position="37"/>
    </location>
</feature>
<evidence type="ECO:0000313" key="3">
    <source>
        <dbReference type="Proteomes" id="UP000823388"/>
    </source>
</evidence>
<feature type="region of interest" description="Disordered" evidence="1">
    <location>
        <begin position="1"/>
        <end position="57"/>
    </location>
</feature>
<comment type="caution">
    <text evidence="2">The sequence shown here is derived from an EMBL/GenBank/DDBJ whole genome shotgun (WGS) entry which is preliminary data.</text>
</comment>
<dbReference type="AlphaFoldDB" id="A0A8T0U8I0"/>
<protein>
    <submittedName>
        <fullName evidence="2">Uncharacterized protein</fullName>
    </submittedName>
</protein>